<dbReference type="Pfam" id="PF00753">
    <property type="entry name" value="Lactamase_B"/>
    <property type="match status" value="1"/>
</dbReference>
<dbReference type="RefSeq" id="WP_036155284.1">
    <property type="nucleotide sequence ID" value="NZ_AVCX01000005.1"/>
</dbReference>
<accession>A0A0A3JBX7</accession>
<dbReference type="PANTHER" id="PTHR42951:SF4">
    <property type="entry name" value="ACYL-COENZYME A THIOESTERASE MBLAC2"/>
    <property type="match status" value="1"/>
</dbReference>
<proteinExistence type="predicted"/>
<keyword evidence="2" id="KW-0378">Hydrolase</keyword>
<dbReference type="GO" id="GO:0016787">
    <property type="term" value="F:hydrolase activity"/>
    <property type="evidence" value="ECO:0007669"/>
    <property type="project" value="UniProtKB-KW"/>
</dbReference>
<keyword evidence="3" id="KW-1185">Reference proteome</keyword>
<organism evidence="2 3">
    <name type="scientific">Lysinibacillus odysseyi 34hs-1 = NBRC 100172</name>
    <dbReference type="NCBI Taxonomy" id="1220589"/>
    <lineage>
        <taxon>Bacteria</taxon>
        <taxon>Bacillati</taxon>
        <taxon>Bacillota</taxon>
        <taxon>Bacilli</taxon>
        <taxon>Bacillales</taxon>
        <taxon>Bacillaceae</taxon>
        <taxon>Lysinibacillus</taxon>
    </lineage>
</organism>
<dbReference type="OrthoDB" id="420651at2"/>
<evidence type="ECO:0000313" key="3">
    <source>
        <dbReference type="Proteomes" id="UP000030437"/>
    </source>
</evidence>
<dbReference type="SMART" id="SM00849">
    <property type="entry name" value="Lactamase_B"/>
    <property type="match status" value="1"/>
</dbReference>
<dbReference type="AlphaFoldDB" id="A0A0A3JBX7"/>
<feature type="domain" description="Metallo-beta-lactamase" evidence="1">
    <location>
        <begin position="23"/>
        <end position="222"/>
    </location>
</feature>
<dbReference type="SUPFAM" id="SSF56281">
    <property type="entry name" value="Metallo-hydrolase/oxidoreductase"/>
    <property type="match status" value="1"/>
</dbReference>
<dbReference type="PANTHER" id="PTHR42951">
    <property type="entry name" value="METALLO-BETA-LACTAMASE DOMAIN-CONTAINING"/>
    <property type="match status" value="1"/>
</dbReference>
<dbReference type="Proteomes" id="UP000030437">
    <property type="component" value="Unassembled WGS sequence"/>
</dbReference>
<gene>
    <name evidence="2" type="ORF">CD32_13225</name>
</gene>
<protein>
    <submittedName>
        <fullName evidence="2">Zn-dependent hydrolase</fullName>
    </submittedName>
</protein>
<reference evidence="2 3" key="1">
    <citation type="submission" date="2014-02" db="EMBL/GenBank/DDBJ databases">
        <title>Draft genome sequence of Lysinibacillus odysseyi NBRC 100172.</title>
        <authorList>
            <person name="Zhang F."/>
            <person name="Wang G."/>
            <person name="Zhang L."/>
        </authorList>
    </citation>
    <scope>NUCLEOTIDE SEQUENCE [LARGE SCALE GENOMIC DNA]</scope>
    <source>
        <strain evidence="2 3">NBRC 100172</strain>
    </source>
</reference>
<sequence>MHSIKQIGKRFWYSTPISDTDRPVLGMVVGSGKALMIDAGNSESHANYFFKELQERGVPHPDIVILTHSHWDHIFGLPALGETLIVSSRETKEEMVKLQPLSWSDEAIDERVHKGIEIEFCAAAIKKEYLDERNISIVLPDVLFEERLEMNLGDVTCIIEKVGGSHASDSVVVYVKEEKILFLGDAIYCRMYAEKWHYKIDETLQLLDKLEAFDAETYILSHTGVLSKEEFQQETSMLRTIAHLTERYNGEKEKIVKKYKEQLQREVSEGEMDTIEQFVNGY</sequence>
<dbReference type="InterPro" id="IPR050855">
    <property type="entry name" value="NDM-1-like"/>
</dbReference>
<dbReference type="InterPro" id="IPR001279">
    <property type="entry name" value="Metallo-B-lactamas"/>
</dbReference>
<evidence type="ECO:0000313" key="2">
    <source>
        <dbReference type="EMBL" id="KGR84532.1"/>
    </source>
</evidence>
<evidence type="ECO:0000259" key="1">
    <source>
        <dbReference type="SMART" id="SM00849"/>
    </source>
</evidence>
<dbReference type="Gene3D" id="3.60.15.10">
    <property type="entry name" value="Ribonuclease Z/Hydroxyacylglutathione hydrolase-like"/>
    <property type="match status" value="1"/>
</dbReference>
<name>A0A0A3JBX7_9BACI</name>
<dbReference type="STRING" id="1220589.CD32_13225"/>
<dbReference type="EMBL" id="JPVP01000056">
    <property type="protein sequence ID" value="KGR84532.1"/>
    <property type="molecule type" value="Genomic_DNA"/>
</dbReference>
<comment type="caution">
    <text evidence="2">The sequence shown here is derived from an EMBL/GenBank/DDBJ whole genome shotgun (WGS) entry which is preliminary data.</text>
</comment>
<dbReference type="eggNOG" id="COG0491">
    <property type="taxonomic scope" value="Bacteria"/>
</dbReference>
<dbReference type="InterPro" id="IPR036866">
    <property type="entry name" value="RibonucZ/Hydroxyglut_hydro"/>
</dbReference>